<dbReference type="VEuPathDB" id="VectorBase:ACUA021097"/>
<reference evidence="3" key="1">
    <citation type="submission" date="2013-09" db="EMBL/GenBank/DDBJ databases">
        <title>The Genome Sequence of Anopheles culicifacies species A.</title>
        <authorList>
            <consortium name="The Broad Institute Genomics Platform"/>
            <person name="Neafsey D.E."/>
            <person name="Besansky N."/>
            <person name="Howell P."/>
            <person name="Walton C."/>
            <person name="Young S.K."/>
            <person name="Zeng Q."/>
            <person name="Gargeya S."/>
            <person name="Fitzgerald M."/>
            <person name="Haas B."/>
            <person name="Abouelleil A."/>
            <person name="Allen A.W."/>
            <person name="Alvarado L."/>
            <person name="Arachchi H.M."/>
            <person name="Berlin A.M."/>
            <person name="Chapman S.B."/>
            <person name="Gainer-Dewar J."/>
            <person name="Goldberg J."/>
            <person name="Griggs A."/>
            <person name="Gujja S."/>
            <person name="Hansen M."/>
            <person name="Howarth C."/>
            <person name="Imamovic A."/>
            <person name="Ireland A."/>
            <person name="Larimer J."/>
            <person name="McCowan C."/>
            <person name="Murphy C."/>
            <person name="Pearson M."/>
            <person name="Poon T.W."/>
            <person name="Priest M."/>
            <person name="Roberts A."/>
            <person name="Saif S."/>
            <person name="Shea T."/>
            <person name="Sisk P."/>
            <person name="Sykes S."/>
            <person name="Wortman J."/>
            <person name="Nusbaum C."/>
            <person name="Birren B."/>
        </authorList>
    </citation>
    <scope>NUCLEOTIDE SEQUENCE [LARGE SCALE GENOMIC DNA]</scope>
    <source>
        <strain evidence="3">A-37</strain>
    </source>
</reference>
<reference evidence="2" key="2">
    <citation type="submission" date="2020-05" db="UniProtKB">
        <authorList>
            <consortium name="EnsemblMetazoa"/>
        </authorList>
    </citation>
    <scope>IDENTIFICATION</scope>
    <source>
        <strain evidence="2">A-37</strain>
    </source>
</reference>
<feature type="compositionally biased region" description="Polar residues" evidence="1">
    <location>
        <begin position="149"/>
        <end position="160"/>
    </location>
</feature>
<protein>
    <recommendedName>
        <fullName evidence="4">BAT2 N-terminal domain-containing protein</fullName>
    </recommendedName>
</protein>
<evidence type="ECO:0000313" key="2">
    <source>
        <dbReference type="EnsemblMetazoa" id="ACUA021097-PA"/>
    </source>
</evidence>
<feature type="compositionally biased region" description="Low complexity" evidence="1">
    <location>
        <begin position="167"/>
        <end position="177"/>
    </location>
</feature>
<dbReference type="Proteomes" id="UP000075883">
    <property type="component" value="Unassembled WGS sequence"/>
</dbReference>
<evidence type="ECO:0000256" key="1">
    <source>
        <dbReference type="SAM" id="MobiDB-lite"/>
    </source>
</evidence>
<evidence type="ECO:0008006" key="4">
    <source>
        <dbReference type="Google" id="ProtNLM"/>
    </source>
</evidence>
<dbReference type="EMBL" id="AXCM01021509">
    <property type="status" value="NOT_ANNOTATED_CDS"/>
    <property type="molecule type" value="Genomic_DNA"/>
</dbReference>
<accession>A0A182MLF1</accession>
<feature type="region of interest" description="Disordered" evidence="1">
    <location>
        <begin position="22"/>
        <end position="54"/>
    </location>
</feature>
<proteinExistence type="predicted"/>
<dbReference type="EnsemblMetazoa" id="ACUA021097-RA">
    <property type="protein sequence ID" value="ACUA021097-PA"/>
    <property type="gene ID" value="ACUA021097"/>
</dbReference>
<organism evidence="2 3">
    <name type="scientific">Anopheles culicifacies</name>
    <dbReference type="NCBI Taxonomy" id="139723"/>
    <lineage>
        <taxon>Eukaryota</taxon>
        <taxon>Metazoa</taxon>
        <taxon>Ecdysozoa</taxon>
        <taxon>Arthropoda</taxon>
        <taxon>Hexapoda</taxon>
        <taxon>Insecta</taxon>
        <taxon>Pterygota</taxon>
        <taxon>Neoptera</taxon>
        <taxon>Endopterygota</taxon>
        <taxon>Diptera</taxon>
        <taxon>Nematocera</taxon>
        <taxon>Culicoidea</taxon>
        <taxon>Culicidae</taxon>
        <taxon>Anophelinae</taxon>
        <taxon>Anopheles</taxon>
        <taxon>culicifacies species complex</taxon>
    </lineage>
</organism>
<dbReference type="AlphaFoldDB" id="A0A182MLF1"/>
<name>A0A182MLF1_9DIPT</name>
<keyword evidence="3" id="KW-1185">Reference proteome</keyword>
<sequence length="240" mass="25573">MLESMEEGEDGGGVNALIVAKSHESPVKNNSPRPFSRPADLEGGNISDRLGKIKTSSENWKNRIELSDATNFTVAGRMAATKSPKLPFIKSDTKQSPAMNVFRSVNPPQLGLSKSPSMMVSSVVTSSTVYGQPPQQQQPLAAIPAFGSRPTSVPAQQFSSPAPAMFQQQSQQQQQQQHRVVESLMKRSISVPGVPTDDLKTHATGSKVAIPKLDDESFGSFFGKAIVPNGSGSTLGTGYS</sequence>
<evidence type="ECO:0000313" key="3">
    <source>
        <dbReference type="Proteomes" id="UP000075883"/>
    </source>
</evidence>
<feature type="region of interest" description="Disordered" evidence="1">
    <location>
        <begin position="145"/>
        <end position="181"/>
    </location>
</feature>